<name>A0A8B0SIM7_9GAMM</name>
<dbReference type="Proteomes" id="UP000664466">
    <property type="component" value="Unassembled WGS sequence"/>
</dbReference>
<dbReference type="Gene3D" id="1.10.3290.10">
    <property type="entry name" value="Fido-like domain"/>
    <property type="match status" value="1"/>
</dbReference>
<reference evidence="3 5" key="1">
    <citation type="submission" date="2021-03" db="EMBL/GenBank/DDBJ databases">
        <title>Draft genome and methylome analysis of Thiotrix fructosivoruns ATCC 49748.</title>
        <authorList>
            <person name="Fomenkov A."/>
            <person name="Grabovich M.Y."/>
            <person name="Roberts R.J."/>
        </authorList>
    </citation>
    <scope>NUCLEOTIDE SEQUENCE [LARGE SCALE GENOMIC DNA]</scope>
    <source>
        <strain evidence="3 5">ATCC 49748</strain>
    </source>
</reference>
<accession>A0A8B0SIM7</accession>
<dbReference type="InterPro" id="IPR003812">
    <property type="entry name" value="Fido"/>
</dbReference>
<dbReference type="PROSITE" id="PS51459">
    <property type="entry name" value="FIDO"/>
    <property type="match status" value="1"/>
</dbReference>
<dbReference type="SUPFAM" id="SSF140931">
    <property type="entry name" value="Fic-like"/>
    <property type="match status" value="1"/>
</dbReference>
<proteinExistence type="predicted"/>
<evidence type="ECO:0000256" key="1">
    <source>
        <dbReference type="PIRSR" id="PIRSR640198-1"/>
    </source>
</evidence>
<dbReference type="InterPro" id="IPR036597">
    <property type="entry name" value="Fido-like_dom_sf"/>
</dbReference>
<dbReference type="Pfam" id="PF02661">
    <property type="entry name" value="Fic"/>
    <property type="match status" value="1"/>
</dbReference>
<dbReference type="AlphaFoldDB" id="A0A8B0SIM7"/>
<dbReference type="EMBL" id="CP072748">
    <property type="protein sequence ID" value="QTX12043.1"/>
    <property type="molecule type" value="Genomic_DNA"/>
</dbReference>
<dbReference type="EMBL" id="JAFMPM010000006">
    <property type="protein sequence ID" value="MBO0612478.1"/>
    <property type="molecule type" value="Genomic_DNA"/>
</dbReference>
<organism evidence="4">
    <name type="scientific">Thiothrix fructosivorans</name>
    <dbReference type="NCBI Taxonomy" id="111770"/>
    <lineage>
        <taxon>Bacteria</taxon>
        <taxon>Pseudomonadati</taxon>
        <taxon>Pseudomonadota</taxon>
        <taxon>Gammaproteobacteria</taxon>
        <taxon>Thiotrichales</taxon>
        <taxon>Thiotrichaceae</taxon>
        <taxon>Thiothrix</taxon>
    </lineage>
</organism>
<dbReference type="RefSeq" id="WP_207250181.1">
    <property type="nucleotide sequence ID" value="NZ_JAFMPM010000006.1"/>
</dbReference>
<evidence type="ECO:0000313" key="4">
    <source>
        <dbReference type="EMBL" id="QTX12043.1"/>
    </source>
</evidence>
<gene>
    <name evidence="4" type="ORF">J1836_006855</name>
    <name evidence="3" type="ORF">J1836_05970</name>
</gene>
<evidence type="ECO:0000313" key="3">
    <source>
        <dbReference type="EMBL" id="MBO0612478.1"/>
    </source>
</evidence>
<evidence type="ECO:0000259" key="2">
    <source>
        <dbReference type="PROSITE" id="PS51459"/>
    </source>
</evidence>
<dbReference type="InterPro" id="IPR040198">
    <property type="entry name" value="Fido_containing"/>
</dbReference>
<dbReference type="PANTHER" id="PTHR13504:SF39">
    <property type="entry name" value="CELL FILAMENTATION PROTEIN"/>
    <property type="match status" value="1"/>
</dbReference>
<feature type="active site" evidence="1">
    <location>
        <position position="16"/>
    </location>
</feature>
<sequence length="80" mass="9005">MDELAVRFHHQLVAIHPFPNGNGRHARLIADLLVQRLGMPRFSWGSVSLVDTGEVRSAYLEALRAADRHNMTLLLAFART</sequence>
<protein>
    <submittedName>
        <fullName evidence="4">Fic family protein</fullName>
    </submittedName>
</protein>
<reference evidence="4" key="2">
    <citation type="submission" date="2021-04" db="EMBL/GenBank/DDBJ databases">
        <title>Complete Genome and methylome analysis of Thiothrix fructosivorans ATCC 49748.</title>
        <authorList>
            <person name="Fomenkov A."/>
            <person name="Sun L."/>
            <person name="Vincze T."/>
            <person name="Grabovich M.Y."/>
            <person name="Roberts R.J."/>
        </authorList>
    </citation>
    <scope>NUCLEOTIDE SEQUENCE</scope>
    <source>
        <strain evidence="4">ATCC 49748</strain>
    </source>
</reference>
<keyword evidence="5" id="KW-1185">Reference proteome</keyword>
<evidence type="ECO:0000313" key="5">
    <source>
        <dbReference type="Proteomes" id="UP000664466"/>
    </source>
</evidence>
<feature type="domain" description="Fido" evidence="2">
    <location>
        <begin position="1"/>
        <end position="80"/>
    </location>
</feature>
<dbReference type="PANTHER" id="PTHR13504">
    <property type="entry name" value="FIDO DOMAIN-CONTAINING PROTEIN DDB_G0283145"/>
    <property type="match status" value="1"/>
</dbReference>